<sequence length="162" mass="17945">MGLPGLFDNCITFPWHIYLRFHRILEKVGIALSSLIRRGPSEGKGHRSHMNRNSSIHREIAATLSISPLFSTVQNLYLNNNRFVGQVPESFVDRLLGAGIQVLDLQHNFLTGIEINPAADIPVSSSLCLQFNCMVPPVVVPCPLKAGSQKARPTSRCAEWRG</sequence>
<dbReference type="Proteomes" id="UP001057402">
    <property type="component" value="Chromosome 10"/>
</dbReference>
<keyword evidence="2" id="KW-1185">Reference proteome</keyword>
<comment type="caution">
    <text evidence="1">The sequence shown here is derived from an EMBL/GenBank/DDBJ whole genome shotgun (WGS) entry which is preliminary data.</text>
</comment>
<dbReference type="EMBL" id="CM042889">
    <property type="protein sequence ID" value="KAI4319445.1"/>
    <property type="molecule type" value="Genomic_DNA"/>
</dbReference>
<proteinExistence type="predicted"/>
<accession>A0ACB9M9U4</accession>
<reference evidence="2" key="1">
    <citation type="journal article" date="2023" name="Front. Plant Sci.">
        <title>Chromosomal-level genome assembly of Melastoma candidum provides insights into trichome evolution.</title>
        <authorList>
            <person name="Zhong Y."/>
            <person name="Wu W."/>
            <person name="Sun C."/>
            <person name="Zou P."/>
            <person name="Liu Y."/>
            <person name="Dai S."/>
            <person name="Zhou R."/>
        </authorList>
    </citation>
    <scope>NUCLEOTIDE SEQUENCE [LARGE SCALE GENOMIC DNA]</scope>
</reference>
<gene>
    <name evidence="1" type="ORF">MLD38_033042</name>
</gene>
<organism evidence="1 2">
    <name type="scientific">Melastoma candidum</name>
    <dbReference type="NCBI Taxonomy" id="119954"/>
    <lineage>
        <taxon>Eukaryota</taxon>
        <taxon>Viridiplantae</taxon>
        <taxon>Streptophyta</taxon>
        <taxon>Embryophyta</taxon>
        <taxon>Tracheophyta</taxon>
        <taxon>Spermatophyta</taxon>
        <taxon>Magnoliopsida</taxon>
        <taxon>eudicotyledons</taxon>
        <taxon>Gunneridae</taxon>
        <taxon>Pentapetalae</taxon>
        <taxon>rosids</taxon>
        <taxon>malvids</taxon>
        <taxon>Myrtales</taxon>
        <taxon>Melastomataceae</taxon>
        <taxon>Melastomatoideae</taxon>
        <taxon>Melastomateae</taxon>
        <taxon>Melastoma</taxon>
    </lineage>
</organism>
<protein>
    <submittedName>
        <fullName evidence="1">Uncharacterized protein</fullName>
    </submittedName>
</protein>
<name>A0ACB9M9U4_9MYRT</name>
<evidence type="ECO:0000313" key="1">
    <source>
        <dbReference type="EMBL" id="KAI4319445.1"/>
    </source>
</evidence>
<evidence type="ECO:0000313" key="2">
    <source>
        <dbReference type="Proteomes" id="UP001057402"/>
    </source>
</evidence>